<sequence length="60" mass="6788">MFPDKTGRQVPHGETHALTLSSHSLTLSSHFLELAQILACFDVANQSIMADLLRRFNTYR</sequence>
<protein>
    <submittedName>
        <fullName evidence="1">Uncharacterized protein</fullName>
    </submittedName>
</protein>
<organism evidence="1 2">
    <name type="scientific">Spirosoma profusum</name>
    <dbReference type="NCBI Taxonomy" id="2771354"/>
    <lineage>
        <taxon>Bacteria</taxon>
        <taxon>Pseudomonadati</taxon>
        <taxon>Bacteroidota</taxon>
        <taxon>Cytophagia</taxon>
        <taxon>Cytophagales</taxon>
        <taxon>Cytophagaceae</taxon>
        <taxon>Spirosoma</taxon>
    </lineage>
</organism>
<dbReference type="AlphaFoldDB" id="A0A926Y5D2"/>
<evidence type="ECO:0000313" key="2">
    <source>
        <dbReference type="Proteomes" id="UP000598820"/>
    </source>
</evidence>
<keyword evidence="2" id="KW-1185">Reference proteome</keyword>
<accession>A0A926Y5D2</accession>
<evidence type="ECO:0000313" key="1">
    <source>
        <dbReference type="EMBL" id="MBD2704510.1"/>
    </source>
</evidence>
<dbReference type="RefSeq" id="WP_190891141.1">
    <property type="nucleotide sequence ID" value="NZ_JACWZY010000032.1"/>
</dbReference>
<reference evidence="1" key="1">
    <citation type="submission" date="2020-09" db="EMBL/GenBank/DDBJ databases">
        <authorList>
            <person name="Kim M.K."/>
        </authorList>
    </citation>
    <scope>NUCLEOTIDE SEQUENCE</scope>
    <source>
        <strain evidence="1">BT702</strain>
    </source>
</reference>
<name>A0A926Y5D2_9BACT</name>
<dbReference type="Proteomes" id="UP000598820">
    <property type="component" value="Unassembled WGS sequence"/>
</dbReference>
<dbReference type="EMBL" id="JACWZY010000032">
    <property type="protein sequence ID" value="MBD2704510.1"/>
    <property type="molecule type" value="Genomic_DNA"/>
</dbReference>
<proteinExistence type="predicted"/>
<gene>
    <name evidence="1" type="ORF">IC229_27970</name>
</gene>
<comment type="caution">
    <text evidence="1">The sequence shown here is derived from an EMBL/GenBank/DDBJ whole genome shotgun (WGS) entry which is preliminary data.</text>
</comment>